<comment type="caution">
    <text evidence="2">The sequence shown here is derived from an EMBL/GenBank/DDBJ whole genome shotgun (WGS) entry which is preliminary data.</text>
</comment>
<feature type="signal peptide" evidence="1">
    <location>
        <begin position="1"/>
        <end position="15"/>
    </location>
</feature>
<proteinExistence type="predicted"/>
<reference evidence="2" key="1">
    <citation type="submission" date="2023-06" db="EMBL/GenBank/DDBJ databases">
        <title>Genome-scale phylogeny and comparative genomics of the fungal order Sordariales.</title>
        <authorList>
            <consortium name="Lawrence Berkeley National Laboratory"/>
            <person name="Hensen N."/>
            <person name="Bonometti L."/>
            <person name="Westerberg I."/>
            <person name="Brannstrom I.O."/>
            <person name="Guillou S."/>
            <person name="Cros-Aarteil S."/>
            <person name="Calhoun S."/>
            <person name="Haridas S."/>
            <person name="Kuo A."/>
            <person name="Mondo S."/>
            <person name="Pangilinan J."/>
            <person name="Riley R."/>
            <person name="Labutti K."/>
            <person name="Andreopoulos B."/>
            <person name="Lipzen A."/>
            <person name="Chen C."/>
            <person name="Yanf M."/>
            <person name="Daum C."/>
            <person name="Ng V."/>
            <person name="Clum A."/>
            <person name="Steindorff A."/>
            <person name="Ohm R."/>
            <person name="Martin F."/>
            <person name="Silar P."/>
            <person name="Natvig D."/>
            <person name="Lalanne C."/>
            <person name="Gautier V."/>
            <person name="Ament-Velasquez S.L."/>
            <person name="Kruys A."/>
            <person name="Hutchinson M.I."/>
            <person name="Powell A.J."/>
            <person name="Barry K."/>
            <person name="Miller A.N."/>
            <person name="Grigoriev I.V."/>
            <person name="Debuchy R."/>
            <person name="Gladieux P."/>
            <person name="Thoren M.H."/>
            <person name="Johannesson H."/>
        </authorList>
    </citation>
    <scope>NUCLEOTIDE SEQUENCE</scope>
    <source>
        <strain evidence="2">SMH4607-1</strain>
    </source>
</reference>
<keyword evidence="1" id="KW-0732">Signal</keyword>
<protein>
    <submittedName>
        <fullName evidence="2">Uncharacterized protein</fullName>
    </submittedName>
</protein>
<keyword evidence="3" id="KW-1185">Reference proteome</keyword>
<dbReference type="EMBL" id="JAUKUA010000006">
    <property type="protein sequence ID" value="KAK0708065.1"/>
    <property type="molecule type" value="Genomic_DNA"/>
</dbReference>
<accession>A0AA40DLY6</accession>
<organism evidence="2 3">
    <name type="scientific">Lasiosphaeris hirsuta</name>
    <dbReference type="NCBI Taxonomy" id="260670"/>
    <lineage>
        <taxon>Eukaryota</taxon>
        <taxon>Fungi</taxon>
        <taxon>Dikarya</taxon>
        <taxon>Ascomycota</taxon>
        <taxon>Pezizomycotina</taxon>
        <taxon>Sordariomycetes</taxon>
        <taxon>Sordariomycetidae</taxon>
        <taxon>Sordariales</taxon>
        <taxon>Lasiosphaeriaceae</taxon>
        <taxon>Lasiosphaeris</taxon>
    </lineage>
</organism>
<name>A0AA40DLY6_9PEZI</name>
<feature type="chain" id="PRO_5041432143" evidence="1">
    <location>
        <begin position="16"/>
        <end position="159"/>
    </location>
</feature>
<dbReference type="Proteomes" id="UP001172102">
    <property type="component" value="Unassembled WGS sequence"/>
</dbReference>
<dbReference type="AlphaFoldDB" id="A0AA40DLY6"/>
<sequence>MSLLSSLTRVPAVLASVYPFLSQCIRDWAPSQVGDGQGDGGATYVSRSEWLAVTHTCFSPDSTLPSTTDQTVLALFHLISSLFVFIYAIGVLLPQALGLGTLNSLGRSSHGQLRKRIRCFWDELGKPCRGRVPRYVLPAVPVCLMVLLLREFWRLRGLQ</sequence>
<evidence type="ECO:0000256" key="1">
    <source>
        <dbReference type="SAM" id="SignalP"/>
    </source>
</evidence>
<gene>
    <name evidence="2" type="ORF">B0H67DRAFT_589230</name>
</gene>
<evidence type="ECO:0000313" key="3">
    <source>
        <dbReference type="Proteomes" id="UP001172102"/>
    </source>
</evidence>
<evidence type="ECO:0000313" key="2">
    <source>
        <dbReference type="EMBL" id="KAK0708065.1"/>
    </source>
</evidence>